<dbReference type="InterPro" id="IPR021759">
    <property type="entry name" value="WxLIP_HBD"/>
</dbReference>
<dbReference type="InterPro" id="IPR010317">
    <property type="entry name" value="WxLIP_PGBD"/>
</dbReference>
<name>A0A4R5NEA1_9LACO</name>
<keyword evidence="1" id="KW-0812">Transmembrane</keyword>
<dbReference type="AlphaFoldDB" id="A0A4R5NEA1"/>
<dbReference type="Pfam" id="PF11797">
    <property type="entry name" value="WxLIP_HBD"/>
    <property type="match status" value="1"/>
</dbReference>
<proteinExistence type="predicted"/>
<evidence type="ECO:0000256" key="1">
    <source>
        <dbReference type="SAM" id="Phobius"/>
    </source>
</evidence>
<keyword evidence="1" id="KW-1133">Transmembrane helix</keyword>
<dbReference type="Pfam" id="PF06030">
    <property type="entry name" value="WxLIP_PGBD"/>
    <property type="match status" value="1"/>
</dbReference>
<protein>
    <submittedName>
        <fullName evidence="4">Uncharacterized protein</fullName>
    </submittedName>
</protein>
<dbReference type="Proteomes" id="UP000294854">
    <property type="component" value="Unassembled WGS sequence"/>
</dbReference>
<organism evidence="4 5">
    <name type="scientific">Secundilactobacillus malefermentans</name>
    <dbReference type="NCBI Taxonomy" id="176292"/>
    <lineage>
        <taxon>Bacteria</taxon>
        <taxon>Bacillati</taxon>
        <taxon>Bacillota</taxon>
        <taxon>Bacilli</taxon>
        <taxon>Lactobacillales</taxon>
        <taxon>Lactobacillaceae</taxon>
        <taxon>Secundilactobacillus</taxon>
    </lineage>
</organism>
<keyword evidence="1" id="KW-0472">Membrane</keyword>
<sequence length="330" mass="36941">MQWEKHLTNFTLALISLGLMMILSLRTVQAEDMNGIAVSPIYDETELSQDGYFNLKTKANETVNVAVRVVNQKATTQQLRLSLNAAYTNENGIISYDKGTARSKDQSQFGELVNGPQKKTIRLKSGETKRVSFSLKMPTNSFRGQRMGGIRVVNADNKQKQSIANQYAVAIPIVVRQSNQTLKGSITTSGARYKLQNGKGILQIKTINDQPWVLPKVVVSGQIVRAEDHQVVRKFSQKEIGVAPRSNFDWQVTLDKPLPAGNYQLNYRAVANATDQKWQSTESFKVKANQVTMQDQQKTGLSWVKILIGLFVGLAIATIGWLLFRIKRPR</sequence>
<evidence type="ECO:0000259" key="2">
    <source>
        <dbReference type="Pfam" id="PF06030"/>
    </source>
</evidence>
<feature type="domain" description="WxL Interacting Protein host binding" evidence="3">
    <location>
        <begin position="159"/>
        <end position="292"/>
    </location>
</feature>
<keyword evidence="5" id="KW-1185">Reference proteome</keyword>
<gene>
    <name evidence="4" type="ORF">C5L31_002203</name>
</gene>
<accession>A0A4R5NEA1</accession>
<evidence type="ECO:0000313" key="5">
    <source>
        <dbReference type="Proteomes" id="UP000294854"/>
    </source>
</evidence>
<reference evidence="4 5" key="1">
    <citation type="journal article" date="2019" name="Appl. Microbiol. Biotechnol.">
        <title>Uncovering carbohydrate metabolism through a genotype-phenotype association study of 56 lactic acid bacteria genomes.</title>
        <authorList>
            <person name="Buron-Moles G."/>
            <person name="Chailyan A."/>
            <person name="Dolejs I."/>
            <person name="Forster J."/>
            <person name="Miks M.H."/>
        </authorList>
    </citation>
    <scope>NUCLEOTIDE SEQUENCE [LARGE SCALE GENOMIC DNA]</scope>
    <source>
        <strain evidence="4 5">ATCC 49373</strain>
    </source>
</reference>
<feature type="transmembrane region" description="Helical" evidence="1">
    <location>
        <begin position="303"/>
        <end position="324"/>
    </location>
</feature>
<evidence type="ECO:0000313" key="4">
    <source>
        <dbReference type="EMBL" id="TDG71416.1"/>
    </source>
</evidence>
<dbReference type="EMBL" id="PUFO01000105">
    <property type="protein sequence ID" value="TDG71416.1"/>
    <property type="molecule type" value="Genomic_DNA"/>
</dbReference>
<evidence type="ECO:0000259" key="3">
    <source>
        <dbReference type="Pfam" id="PF11797"/>
    </source>
</evidence>
<dbReference type="RefSeq" id="WP_010619460.1">
    <property type="nucleotide sequence ID" value="NZ_CP042371.1"/>
</dbReference>
<feature type="domain" description="WxL Interacting Protein peptidoglycan binding" evidence="2">
    <location>
        <begin position="38"/>
        <end position="152"/>
    </location>
</feature>
<comment type="caution">
    <text evidence="4">The sequence shown here is derived from an EMBL/GenBank/DDBJ whole genome shotgun (WGS) entry which is preliminary data.</text>
</comment>
<dbReference type="STRING" id="1122149.FD44_GL000208"/>